<protein>
    <submittedName>
        <fullName evidence="2">Restriction endonuclease</fullName>
    </submittedName>
</protein>
<evidence type="ECO:0000313" key="2">
    <source>
        <dbReference type="EMBL" id="MCB8611347.1"/>
    </source>
</evidence>
<dbReference type="RefSeq" id="WP_195933096.1">
    <property type="nucleotide sequence ID" value="NZ_JAJDKR010000050.1"/>
</dbReference>
<gene>
    <name evidence="2" type="ORF">LJD69_12165</name>
</gene>
<dbReference type="SUPFAM" id="SSF52980">
    <property type="entry name" value="Restriction endonuclease-like"/>
    <property type="match status" value="1"/>
</dbReference>
<sequence length="264" mass="30776">MNDRYEQFFLNIKPEDWERFAEDVLTCVGYQIVRRSSVGIDGGCDLLVYKEEILYLVSCKHYFKSKKCVGTKDETNILDRMKQFNATGFIGFYSTNITTSLQQRLDKIIDNGNYVIFDPITIVQIMKKMDNNILQAYGPYPHNYYNCNYEPLPCMICGRDCLADENIPMSIAGLAKMSNGKFQYVYGCKNCLKSVQLHLGLYLEMEQALYVDQLLGWDKFIDEEINESGIKLMDDFYKNRYEFENKVSQRQFPKGDGNWYGLNI</sequence>
<dbReference type="Proteomes" id="UP001198439">
    <property type="component" value="Unassembled WGS sequence"/>
</dbReference>
<dbReference type="InterPro" id="IPR011856">
    <property type="entry name" value="tRNA_endonuc-like_dom_sf"/>
</dbReference>
<dbReference type="GO" id="GO:0003677">
    <property type="term" value="F:DNA binding"/>
    <property type="evidence" value="ECO:0007669"/>
    <property type="project" value="InterPro"/>
</dbReference>
<reference evidence="2" key="1">
    <citation type="submission" date="2021-10" db="EMBL/GenBank/DDBJ databases">
        <title>Collection of gut derived symbiotic bacterial strains cultured from healthy donors.</title>
        <authorList>
            <person name="Lin H."/>
            <person name="Littmann E."/>
            <person name="Kohout C."/>
            <person name="Pamer E.G."/>
        </authorList>
    </citation>
    <scope>NUCLEOTIDE SEQUENCE</scope>
    <source>
        <strain evidence="2">DFI.4.48</strain>
    </source>
</reference>
<dbReference type="InterPro" id="IPR007560">
    <property type="entry name" value="Restrct_endonuc_IV_Mrr"/>
</dbReference>
<keyword evidence="2" id="KW-0540">Nuclease</keyword>
<evidence type="ECO:0000313" key="3">
    <source>
        <dbReference type="Proteomes" id="UP001198439"/>
    </source>
</evidence>
<dbReference type="InterPro" id="IPR011335">
    <property type="entry name" value="Restrct_endonuc-II-like"/>
</dbReference>
<dbReference type="Pfam" id="PF04471">
    <property type="entry name" value="Mrr_cat"/>
    <property type="match status" value="1"/>
</dbReference>
<dbReference type="AlphaFoldDB" id="A0AAW4W1T4"/>
<dbReference type="EMBL" id="JAJDKZ010000050">
    <property type="protein sequence ID" value="MCB8611347.1"/>
    <property type="molecule type" value="Genomic_DNA"/>
</dbReference>
<accession>A0AAW4W1T4</accession>
<dbReference type="GO" id="GO:0004519">
    <property type="term" value="F:endonuclease activity"/>
    <property type="evidence" value="ECO:0007669"/>
    <property type="project" value="UniProtKB-KW"/>
</dbReference>
<organism evidence="2 3">
    <name type="scientific">Faecalibacillus faecis</name>
    <dbReference type="NCBI Taxonomy" id="1982628"/>
    <lineage>
        <taxon>Bacteria</taxon>
        <taxon>Bacillati</taxon>
        <taxon>Bacillota</taxon>
        <taxon>Erysipelotrichia</taxon>
        <taxon>Erysipelotrichales</taxon>
        <taxon>Coprobacillaceae</taxon>
        <taxon>Faecalibacillus</taxon>
    </lineage>
</organism>
<dbReference type="Gene3D" id="3.40.1350.10">
    <property type="match status" value="1"/>
</dbReference>
<feature type="domain" description="Restriction endonuclease type IV Mrr" evidence="1">
    <location>
        <begin position="11"/>
        <end position="88"/>
    </location>
</feature>
<dbReference type="GO" id="GO:0009307">
    <property type="term" value="P:DNA restriction-modification system"/>
    <property type="evidence" value="ECO:0007669"/>
    <property type="project" value="InterPro"/>
</dbReference>
<comment type="caution">
    <text evidence="2">The sequence shown here is derived from an EMBL/GenBank/DDBJ whole genome shotgun (WGS) entry which is preliminary data.</text>
</comment>
<evidence type="ECO:0000259" key="1">
    <source>
        <dbReference type="Pfam" id="PF04471"/>
    </source>
</evidence>
<keyword evidence="2" id="KW-0255">Endonuclease</keyword>
<keyword evidence="2" id="KW-0378">Hydrolase</keyword>
<proteinExistence type="predicted"/>
<name>A0AAW4W1T4_9FIRM</name>